<evidence type="ECO:0000313" key="3">
    <source>
        <dbReference type="Proteomes" id="UP001295684"/>
    </source>
</evidence>
<dbReference type="Proteomes" id="UP001295684">
    <property type="component" value="Unassembled WGS sequence"/>
</dbReference>
<feature type="compositionally biased region" description="Basic residues" evidence="1">
    <location>
        <begin position="524"/>
        <end position="538"/>
    </location>
</feature>
<accession>A0AAD1X7L4</accession>
<evidence type="ECO:0000256" key="1">
    <source>
        <dbReference type="SAM" id="MobiDB-lite"/>
    </source>
</evidence>
<keyword evidence="3" id="KW-1185">Reference proteome</keyword>
<dbReference type="EMBL" id="CAMPGE010001636">
    <property type="protein sequence ID" value="CAI2360435.1"/>
    <property type="molecule type" value="Genomic_DNA"/>
</dbReference>
<sequence>MEDLISLRKHQWRIFLKNSSLINCTVNPRNLLPQEDPDNPELIKKKMLYYDLSLSKCNYIELPENLMYFVDYRLYLQYNCTLFDKKKKEFFGRTLLTSRENYCETFDYKEKLYFRTTCSERILFHLYEVDIENTILVVEAILNCNELEEKRFSIGFFMIDLVNFGNKIEIINESPRILLDKEGEYYLKRKTHGVSDLLYSIDTKQNMGLINNIVGPNTIYCMRELMKYIDPKCRSKEPDTMVVDEIKELQKCKLILANINMIITQDITREPIKRIELIELNDYLYKQGKIDCDGQIIQPKNKKKNQKDQFPEHYEVRTVEFRATIKLNYTNNLTVEPEYETWKDTHEYQVPLEKVFLRRTNKVYHKFKSTKMVDIDKFQPHNLSALVLCFEQVVVIERVVDEPEKTLDENIKETITRVVTIATLPYIPIVQSEEREGEDEDGLPFKNIVYTLRMVNIDYEMEINPKLVQADEKFADDLGIFCIGTLCQNIDGEAIKEDEDLYERELRMLNYIIPPVIDEEERRFRARQTMTRKRKARKADKEEMKKKRKRDKEIEERNYDRLRMGGLRNRSHISRHSKRRSRDVTKDSLSPSRRRDSRSSRGSRATRGESPKVVIKKEKKYYRQPVDAAIYFNKDQDFLDKLGVPYEYLWGLSKRNKRVSLGLKSRHHIISG</sequence>
<reference evidence="2" key="1">
    <citation type="submission" date="2023-07" db="EMBL/GenBank/DDBJ databases">
        <authorList>
            <consortium name="AG Swart"/>
            <person name="Singh M."/>
            <person name="Singh A."/>
            <person name="Seah K."/>
            <person name="Emmerich C."/>
        </authorList>
    </citation>
    <scope>NUCLEOTIDE SEQUENCE</scope>
    <source>
        <strain evidence="2">DP1</strain>
    </source>
</reference>
<organism evidence="2 3">
    <name type="scientific">Euplotes crassus</name>
    <dbReference type="NCBI Taxonomy" id="5936"/>
    <lineage>
        <taxon>Eukaryota</taxon>
        <taxon>Sar</taxon>
        <taxon>Alveolata</taxon>
        <taxon>Ciliophora</taxon>
        <taxon>Intramacronucleata</taxon>
        <taxon>Spirotrichea</taxon>
        <taxon>Hypotrichia</taxon>
        <taxon>Euplotida</taxon>
        <taxon>Euplotidae</taxon>
        <taxon>Moneuplotes</taxon>
    </lineage>
</organism>
<proteinExistence type="predicted"/>
<protein>
    <submittedName>
        <fullName evidence="2">Uncharacterized protein</fullName>
    </submittedName>
</protein>
<feature type="region of interest" description="Disordered" evidence="1">
    <location>
        <begin position="524"/>
        <end position="612"/>
    </location>
</feature>
<gene>
    <name evidence="2" type="ORF">ECRASSUSDP1_LOCUS1738</name>
</gene>
<feature type="compositionally biased region" description="Basic and acidic residues" evidence="1">
    <location>
        <begin position="539"/>
        <end position="563"/>
    </location>
</feature>
<dbReference type="AlphaFoldDB" id="A0AAD1X7L4"/>
<evidence type="ECO:0000313" key="2">
    <source>
        <dbReference type="EMBL" id="CAI2360435.1"/>
    </source>
</evidence>
<comment type="caution">
    <text evidence="2">The sequence shown here is derived from an EMBL/GenBank/DDBJ whole genome shotgun (WGS) entry which is preliminary data.</text>
</comment>
<feature type="compositionally biased region" description="Basic residues" evidence="1">
    <location>
        <begin position="569"/>
        <end position="581"/>
    </location>
</feature>
<name>A0AAD1X7L4_EUPCR</name>